<reference evidence="2 3" key="1">
    <citation type="submission" date="2020-02" db="EMBL/GenBank/DDBJ databases">
        <title>Comparative genomics of the hypocrealean fungal genus Beauvera.</title>
        <authorList>
            <person name="Showalter D.N."/>
            <person name="Bushley K.E."/>
            <person name="Rehner S.A."/>
        </authorList>
    </citation>
    <scope>NUCLEOTIDE SEQUENCE [LARGE SCALE GENOMIC DNA]</scope>
    <source>
        <strain evidence="2 3">ARSEF4384</strain>
    </source>
</reference>
<evidence type="ECO:0000256" key="1">
    <source>
        <dbReference type="SAM" id="MobiDB-lite"/>
    </source>
</evidence>
<organism evidence="2 3">
    <name type="scientific">Beauveria asiatica</name>
    <dbReference type="NCBI Taxonomy" id="1069075"/>
    <lineage>
        <taxon>Eukaryota</taxon>
        <taxon>Fungi</taxon>
        <taxon>Dikarya</taxon>
        <taxon>Ascomycota</taxon>
        <taxon>Pezizomycotina</taxon>
        <taxon>Sordariomycetes</taxon>
        <taxon>Hypocreomycetidae</taxon>
        <taxon>Hypocreales</taxon>
        <taxon>Cordycipitaceae</taxon>
        <taxon>Beauveria</taxon>
    </lineage>
</organism>
<feature type="region of interest" description="Disordered" evidence="1">
    <location>
        <begin position="88"/>
        <end position="122"/>
    </location>
</feature>
<sequence>MCAAALTKVARFTRCCIFGQFGDFLISFNPVRMSLFCRMNSSSNAGSSVALGHTVWNRTCPILLASLTELRASDCCRTLLAALGETFGAPGPNGHKDEGSRLPTSSRPDQVLEPDEPKPLQHFGVEDKCRTGVEEDWLLVRPRPSIAMVPPRWPGALKCTAGLFGRGPAALPHHASTVHRADATGRRPLAPLPDRLRVQLINVEESLPCMGRPVPAVQQGARQHGRLAYAVLQCYDYREL</sequence>
<accession>A0AAW0RMC0</accession>
<dbReference type="EMBL" id="JAAHCF010000571">
    <property type="protein sequence ID" value="KAK8142996.1"/>
    <property type="molecule type" value="Genomic_DNA"/>
</dbReference>
<proteinExistence type="predicted"/>
<evidence type="ECO:0000313" key="3">
    <source>
        <dbReference type="Proteomes" id="UP001397290"/>
    </source>
</evidence>
<gene>
    <name evidence="2" type="ORF">G3M48_007879</name>
</gene>
<evidence type="ECO:0000313" key="2">
    <source>
        <dbReference type="EMBL" id="KAK8142996.1"/>
    </source>
</evidence>
<dbReference type="Proteomes" id="UP001397290">
    <property type="component" value="Unassembled WGS sequence"/>
</dbReference>
<comment type="caution">
    <text evidence="2">The sequence shown here is derived from an EMBL/GenBank/DDBJ whole genome shotgun (WGS) entry which is preliminary data.</text>
</comment>
<name>A0AAW0RMC0_9HYPO</name>
<keyword evidence="3" id="KW-1185">Reference proteome</keyword>
<protein>
    <submittedName>
        <fullName evidence="2">Uncharacterized protein</fullName>
    </submittedName>
</protein>
<dbReference type="AlphaFoldDB" id="A0AAW0RMC0"/>